<sequence length="546" mass="58290">MTQSAAGTPAAPDSPPPFRNYVEAVLEALAADPGRTVLTDPDGRRTTAGTLYEDVYRTAAELAARGVGRGSTLAVLSGNRPEALVTRYAANLLGARVAFLHEVIHTQLAPEVVARIGRSVGTTMWLVDPALRDLAGSLLSQQVLGPVLFLGPGGPGGPAADLTACAARRSGTPVASAARPEDDWCIRMTGGSTGTPKNVCVTFEKYLRVVTDRAALMRSRPPRPGEDGEALCFLACASIAHSAGTTVDGVLLAGGRVVLHRGFDPGAVLDTIERERVTDVWLLSPMLGQLLDHPRAGTAGTGSLRWLGYGGHLLSPARAERAAEVFGPVLHGWYGQTEVGLICEAGPHEHRRIGRMGQITAGRPIPGVELVVRDAAGRRLPVGEVGEIRVRSWQLMSGYWEQPALSAEVLSDGWLRTGDAGYLDEEGYLFLCGRYKEVIKLAGSHQVFPAELEGFLLTHPDVQECMVFGVRRPDDAEEVHAAIVPAPGRTLDPALIREFVTSHKGPLYAPSELHLLPEMPLNAVGKPDKKQVQDRLGLTRASVTVY</sequence>
<organism evidence="5 6">
    <name type="scientific">Streptomyces physcomitrii</name>
    <dbReference type="NCBI Taxonomy" id="2724184"/>
    <lineage>
        <taxon>Bacteria</taxon>
        <taxon>Bacillati</taxon>
        <taxon>Actinomycetota</taxon>
        <taxon>Actinomycetes</taxon>
        <taxon>Kitasatosporales</taxon>
        <taxon>Streptomycetaceae</taxon>
        <taxon>Streptomyces</taxon>
    </lineage>
</organism>
<evidence type="ECO:0000256" key="1">
    <source>
        <dbReference type="ARBA" id="ARBA00006432"/>
    </source>
</evidence>
<keyword evidence="6" id="KW-1185">Reference proteome</keyword>
<dbReference type="Gene3D" id="3.30.300.30">
    <property type="match status" value="1"/>
</dbReference>
<feature type="domain" description="AMP-binding enzyme C-terminal" evidence="4">
    <location>
        <begin position="451"/>
        <end position="526"/>
    </location>
</feature>
<comment type="caution">
    <text evidence="5">The sequence shown here is derived from an EMBL/GenBank/DDBJ whole genome shotgun (WGS) entry which is preliminary data.</text>
</comment>
<dbReference type="RefSeq" id="WP_168540773.1">
    <property type="nucleotide sequence ID" value="NZ_JAAWWP010000010.1"/>
</dbReference>
<gene>
    <name evidence="5" type="ORF">HFV08_18190</name>
</gene>
<dbReference type="PANTHER" id="PTHR24096">
    <property type="entry name" value="LONG-CHAIN-FATTY-ACID--COA LIGASE"/>
    <property type="match status" value="1"/>
</dbReference>
<dbReference type="InterPro" id="IPR020845">
    <property type="entry name" value="AMP-binding_CS"/>
</dbReference>
<dbReference type="Proteomes" id="UP000772196">
    <property type="component" value="Unassembled WGS sequence"/>
</dbReference>
<dbReference type="InterPro" id="IPR042099">
    <property type="entry name" value="ANL_N_sf"/>
</dbReference>
<name>A0ABX1H503_9ACTN</name>
<dbReference type="Pfam" id="PF13193">
    <property type="entry name" value="AMP-binding_C"/>
    <property type="match status" value="1"/>
</dbReference>
<evidence type="ECO:0000259" key="4">
    <source>
        <dbReference type="Pfam" id="PF13193"/>
    </source>
</evidence>
<dbReference type="PANTHER" id="PTHR24096:SF149">
    <property type="entry name" value="AMP-BINDING DOMAIN-CONTAINING PROTEIN-RELATED"/>
    <property type="match status" value="1"/>
</dbReference>
<reference evidence="5 6" key="1">
    <citation type="submission" date="2020-04" db="EMBL/GenBank/DDBJ databases">
        <title>Phylogenetic Diversity and Antibacterial Activity against Ralstonia solanacearum of Endophytic Actinomycete Isolated from Moss.</title>
        <authorList>
            <person name="Zhuang X."/>
        </authorList>
    </citation>
    <scope>NUCLEOTIDE SEQUENCE [LARGE SCALE GENOMIC DNA]</scope>
    <source>
        <strain evidence="5 6">LD120</strain>
    </source>
</reference>
<feature type="domain" description="AMP-dependent synthetase/ligase" evidence="3">
    <location>
        <begin position="28"/>
        <end position="400"/>
    </location>
</feature>
<dbReference type="EMBL" id="JAAWWP010000010">
    <property type="protein sequence ID" value="NKI43132.1"/>
    <property type="molecule type" value="Genomic_DNA"/>
</dbReference>
<accession>A0ABX1H503</accession>
<evidence type="ECO:0000256" key="2">
    <source>
        <dbReference type="ARBA" id="ARBA00022598"/>
    </source>
</evidence>
<evidence type="ECO:0000313" key="5">
    <source>
        <dbReference type="EMBL" id="NKI43132.1"/>
    </source>
</evidence>
<protein>
    <submittedName>
        <fullName evidence="5">AMP-binding protein</fullName>
    </submittedName>
</protein>
<dbReference type="InterPro" id="IPR025110">
    <property type="entry name" value="AMP-bd_C"/>
</dbReference>
<dbReference type="SUPFAM" id="SSF56801">
    <property type="entry name" value="Acetyl-CoA synthetase-like"/>
    <property type="match status" value="1"/>
</dbReference>
<dbReference type="Gene3D" id="3.40.50.12780">
    <property type="entry name" value="N-terminal domain of ligase-like"/>
    <property type="match status" value="1"/>
</dbReference>
<dbReference type="PROSITE" id="PS00455">
    <property type="entry name" value="AMP_BINDING"/>
    <property type="match status" value="1"/>
</dbReference>
<evidence type="ECO:0000313" key="6">
    <source>
        <dbReference type="Proteomes" id="UP000772196"/>
    </source>
</evidence>
<comment type="similarity">
    <text evidence="1">Belongs to the ATP-dependent AMP-binding enzyme family.</text>
</comment>
<proteinExistence type="inferred from homology"/>
<evidence type="ECO:0000259" key="3">
    <source>
        <dbReference type="Pfam" id="PF00501"/>
    </source>
</evidence>
<dbReference type="Pfam" id="PF00501">
    <property type="entry name" value="AMP-binding"/>
    <property type="match status" value="1"/>
</dbReference>
<keyword evidence="2" id="KW-0436">Ligase</keyword>
<dbReference type="InterPro" id="IPR045851">
    <property type="entry name" value="AMP-bd_C_sf"/>
</dbReference>
<dbReference type="InterPro" id="IPR000873">
    <property type="entry name" value="AMP-dep_synth/lig_dom"/>
</dbReference>